<dbReference type="InterPro" id="IPR005901">
    <property type="entry name" value="GLPGLI"/>
</dbReference>
<dbReference type="EMBL" id="FNHD01000011">
    <property type="protein sequence ID" value="SDM03449.1"/>
    <property type="molecule type" value="Genomic_DNA"/>
</dbReference>
<reference evidence="1 2" key="1">
    <citation type="submission" date="2016-10" db="EMBL/GenBank/DDBJ databases">
        <authorList>
            <person name="Varghese N."/>
            <person name="Submissions S."/>
        </authorList>
    </citation>
    <scope>NUCLEOTIDE SEQUENCE [LARGE SCALE GENOMIC DNA]</scope>
    <source>
        <strain evidence="1 2">CGMCC 1.10941</strain>
    </source>
</reference>
<dbReference type="Proteomes" id="UP000199242">
    <property type="component" value="Unassembled WGS sequence"/>
</dbReference>
<evidence type="ECO:0000313" key="1">
    <source>
        <dbReference type="EMBL" id="SDM03449.1"/>
    </source>
</evidence>
<proteinExistence type="predicted"/>
<dbReference type="NCBIfam" id="TIGR01200">
    <property type="entry name" value="GLPGLI"/>
    <property type="match status" value="1"/>
</dbReference>
<organism evidence="1 2">
    <name type="scientific">Chryseobacterium taihuense</name>
    <dbReference type="NCBI Taxonomy" id="1141221"/>
    <lineage>
        <taxon>Bacteria</taxon>
        <taxon>Pseudomonadati</taxon>
        <taxon>Bacteroidota</taxon>
        <taxon>Flavobacteriia</taxon>
        <taxon>Flavobacteriales</taxon>
        <taxon>Weeksellaceae</taxon>
        <taxon>Chryseobacterium group</taxon>
        <taxon>Chryseobacterium</taxon>
    </lineage>
</organism>
<sequence>MKNLITISMMLFCSLVKSQTLIVEYNAFVKDNFTNKYHVFPAILESNSQQKVKLYKVNFGIKEDLKEKSTFVVTSKKKFQYKLFSQKSNKLFIEDLIQDKPYLLEDNLPEFKWQLLNEKKVVKNVILYKATTNFRGRDYIIWYDKNIKTYYGPWKFNNVPGLVYEVFEKTGFFKWEMVSYVNSTTDIADPFLTKEKFLDYKNYPKLRYGLSPELVEALKKNPNNNIFEQEKNGLEIKFEWEE</sequence>
<gene>
    <name evidence="1" type="ORF">SAMN05216273_11150</name>
</gene>
<comment type="caution">
    <text evidence="1">The sequence shown here is derived from an EMBL/GenBank/DDBJ whole genome shotgun (WGS) entry which is preliminary data.</text>
</comment>
<accession>A0ABY0QWP0</accession>
<name>A0ABY0QWP0_9FLAO</name>
<keyword evidence="2" id="KW-1185">Reference proteome</keyword>
<dbReference type="RefSeq" id="WP_089744541.1">
    <property type="nucleotide sequence ID" value="NZ_FNHD01000011.1"/>
</dbReference>
<protein>
    <submittedName>
        <fullName evidence="1">GLPGLI family protein</fullName>
    </submittedName>
</protein>
<evidence type="ECO:0000313" key="2">
    <source>
        <dbReference type="Proteomes" id="UP000199242"/>
    </source>
</evidence>